<sequence length="240" mass="26950">MKEKHFDPNRNMESLETVWVTRANALQRKGRAGRVMPGVCIHLYTSHRFHHHMLPQPIPEINRIPLEKLILNIKILPAFYDRELMDIIGVPGNEEADRLARLGSIGYPIGPEPILGVPYSMGVSTMKETLNKEFEKSWQEAPGSLIEPPSEENVVTAIKRLENVGALDKDDNLTALGHHLAPLPVDVRIGKLMLYGAIFGCVDAALTMAACLSYKNPFVSPFGKREEANRKKEIIRVRVQ</sequence>
<dbReference type="Gene3D" id="1.20.120.1080">
    <property type="match status" value="1"/>
</dbReference>
<dbReference type="FunFam" id="3.40.50.300:FF:003016">
    <property type="entry name" value="DEAH-box helicase 9"/>
    <property type="match status" value="1"/>
</dbReference>
<name>A0AAV8XCE9_9CUCU</name>
<keyword evidence="4" id="KW-0067">ATP-binding</keyword>
<dbReference type="SUPFAM" id="SSF52540">
    <property type="entry name" value="P-loop containing nucleoside triphosphate hydrolases"/>
    <property type="match status" value="1"/>
</dbReference>
<evidence type="ECO:0000313" key="6">
    <source>
        <dbReference type="EMBL" id="KAJ8936707.1"/>
    </source>
</evidence>
<feature type="domain" description="Helicase-associated" evidence="5">
    <location>
        <begin position="156"/>
        <end position="239"/>
    </location>
</feature>
<dbReference type="GO" id="GO:0016787">
    <property type="term" value="F:hydrolase activity"/>
    <property type="evidence" value="ECO:0007669"/>
    <property type="project" value="UniProtKB-KW"/>
</dbReference>
<accession>A0AAV8XCE9</accession>
<evidence type="ECO:0000256" key="1">
    <source>
        <dbReference type="ARBA" id="ARBA00022741"/>
    </source>
</evidence>
<dbReference type="Proteomes" id="UP001162162">
    <property type="component" value="Unassembled WGS sequence"/>
</dbReference>
<dbReference type="InterPro" id="IPR007502">
    <property type="entry name" value="Helicase-assoc_dom"/>
</dbReference>
<dbReference type="GO" id="GO:0003723">
    <property type="term" value="F:RNA binding"/>
    <property type="evidence" value="ECO:0007669"/>
    <property type="project" value="TreeGrafter"/>
</dbReference>
<dbReference type="FunFam" id="1.20.120.1080:FF:000002">
    <property type="entry name" value="Putative ATP-dependent RNA helicase DHX36"/>
    <property type="match status" value="1"/>
</dbReference>
<protein>
    <recommendedName>
        <fullName evidence="5">Helicase-associated domain-containing protein</fullName>
    </recommendedName>
</protein>
<evidence type="ECO:0000256" key="2">
    <source>
        <dbReference type="ARBA" id="ARBA00022801"/>
    </source>
</evidence>
<dbReference type="GO" id="GO:0005524">
    <property type="term" value="F:ATP binding"/>
    <property type="evidence" value="ECO:0007669"/>
    <property type="project" value="UniProtKB-KW"/>
</dbReference>
<dbReference type="EMBL" id="JAPWTK010000720">
    <property type="protein sequence ID" value="KAJ8936707.1"/>
    <property type="molecule type" value="Genomic_DNA"/>
</dbReference>
<dbReference type="InterPro" id="IPR048333">
    <property type="entry name" value="HA2_WH"/>
</dbReference>
<dbReference type="Pfam" id="PF21010">
    <property type="entry name" value="HA2_C"/>
    <property type="match status" value="1"/>
</dbReference>
<gene>
    <name evidence="6" type="ORF">NQ318_020319</name>
</gene>
<comment type="caution">
    <text evidence="6">The sequence shown here is derived from an EMBL/GenBank/DDBJ whole genome shotgun (WGS) entry which is preliminary data.</text>
</comment>
<evidence type="ECO:0000256" key="4">
    <source>
        <dbReference type="ARBA" id="ARBA00022840"/>
    </source>
</evidence>
<dbReference type="PANTHER" id="PTHR18934:SF145">
    <property type="entry name" value="ATP-DEPENDENT RNA HELICASE DHX57-RELATED"/>
    <property type="match status" value="1"/>
</dbReference>
<dbReference type="SMART" id="SM00847">
    <property type="entry name" value="HA2"/>
    <property type="match status" value="1"/>
</dbReference>
<organism evidence="6 7">
    <name type="scientific">Aromia moschata</name>
    <dbReference type="NCBI Taxonomy" id="1265417"/>
    <lineage>
        <taxon>Eukaryota</taxon>
        <taxon>Metazoa</taxon>
        <taxon>Ecdysozoa</taxon>
        <taxon>Arthropoda</taxon>
        <taxon>Hexapoda</taxon>
        <taxon>Insecta</taxon>
        <taxon>Pterygota</taxon>
        <taxon>Neoptera</taxon>
        <taxon>Endopterygota</taxon>
        <taxon>Coleoptera</taxon>
        <taxon>Polyphaga</taxon>
        <taxon>Cucujiformia</taxon>
        <taxon>Chrysomeloidea</taxon>
        <taxon>Cerambycidae</taxon>
        <taxon>Cerambycinae</taxon>
        <taxon>Callichromatini</taxon>
        <taxon>Aromia</taxon>
    </lineage>
</organism>
<reference evidence="6" key="1">
    <citation type="journal article" date="2023" name="Insect Mol. Biol.">
        <title>Genome sequencing provides insights into the evolution of gene families encoding plant cell wall-degrading enzymes in longhorned beetles.</title>
        <authorList>
            <person name="Shin N.R."/>
            <person name="Okamura Y."/>
            <person name="Kirsch R."/>
            <person name="Pauchet Y."/>
        </authorList>
    </citation>
    <scope>NUCLEOTIDE SEQUENCE</scope>
    <source>
        <strain evidence="6">AMC_N1</strain>
    </source>
</reference>
<dbReference type="GO" id="GO:0004386">
    <property type="term" value="F:helicase activity"/>
    <property type="evidence" value="ECO:0007669"/>
    <property type="project" value="UniProtKB-KW"/>
</dbReference>
<dbReference type="AlphaFoldDB" id="A0AAV8XCE9"/>
<keyword evidence="3" id="KW-0347">Helicase</keyword>
<keyword evidence="2" id="KW-0378">Hydrolase</keyword>
<evidence type="ECO:0000259" key="5">
    <source>
        <dbReference type="SMART" id="SM00847"/>
    </source>
</evidence>
<dbReference type="InterPro" id="IPR027417">
    <property type="entry name" value="P-loop_NTPase"/>
</dbReference>
<keyword evidence="1" id="KW-0547">Nucleotide-binding</keyword>
<proteinExistence type="predicted"/>
<dbReference type="Pfam" id="PF04408">
    <property type="entry name" value="WHD_HA2"/>
    <property type="match status" value="1"/>
</dbReference>
<evidence type="ECO:0000313" key="7">
    <source>
        <dbReference type="Proteomes" id="UP001162162"/>
    </source>
</evidence>
<dbReference type="Gene3D" id="3.40.50.300">
    <property type="entry name" value="P-loop containing nucleotide triphosphate hydrolases"/>
    <property type="match status" value="1"/>
</dbReference>
<keyword evidence="7" id="KW-1185">Reference proteome</keyword>
<evidence type="ECO:0000256" key="3">
    <source>
        <dbReference type="ARBA" id="ARBA00022806"/>
    </source>
</evidence>
<dbReference type="PANTHER" id="PTHR18934">
    <property type="entry name" value="ATP-DEPENDENT RNA HELICASE"/>
    <property type="match status" value="1"/>
</dbReference>